<dbReference type="InterPro" id="IPR003607">
    <property type="entry name" value="HD/PDEase_dom"/>
</dbReference>
<evidence type="ECO:0000256" key="5">
    <source>
        <dbReference type="ARBA" id="ARBA00022723"/>
    </source>
</evidence>
<proteinExistence type="inferred from homology"/>
<comment type="cofactor">
    <cofactor evidence="1">
        <name>Mg(2+)</name>
        <dbReference type="ChEBI" id="CHEBI:18420"/>
    </cofactor>
</comment>
<dbReference type="GO" id="GO:0046872">
    <property type="term" value="F:metal ion binding"/>
    <property type="evidence" value="ECO:0007669"/>
    <property type="project" value="UniProtKB-KW"/>
</dbReference>
<dbReference type="Gene3D" id="1.10.246.80">
    <property type="match status" value="1"/>
</dbReference>
<keyword evidence="3" id="KW-0819">tRNA processing</keyword>
<dbReference type="PANTHER" id="PTHR47545:SF1">
    <property type="entry name" value="MULTIFUNCTIONAL CCA PROTEIN"/>
    <property type="match status" value="1"/>
</dbReference>
<dbReference type="InterPro" id="IPR032828">
    <property type="entry name" value="PolyA_RNA-bd"/>
</dbReference>
<evidence type="ECO:0000256" key="11">
    <source>
        <dbReference type="RuleBase" id="RU003953"/>
    </source>
</evidence>
<dbReference type="NCBIfam" id="TIGR00277">
    <property type="entry name" value="HDIG"/>
    <property type="match status" value="1"/>
</dbReference>
<dbReference type="FunFam" id="3.30.460.10:FF:000033">
    <property type="entry name" value="Poly A polymerase head domain protein"/>
    <property type="match status" value="1"/>
</dbReference>
<dbReference type="EMBL" id="AP035786">
    <property type="protein sequence ID" value="BFO74907.1"/>
    <property type="molecule type" value="Genomic_DNA"/>
</dbReference>
<organism evidence="13">
    <name type="scientific">Prevotella sp. GTC17254</name>
    <dbReference type="NCBI Taxonomy" id="3236794"/>
    <lineage>
        <taxon>Bacteria</taxon>
        <taxon>Pseudomonadati</taxon>
        <taxon>Bacteroidota</taxon>
        <taxon>Bacteroidia</taxon>
        <taxon>Bacteroidales</taxon>
        <taxon>Prevotellaceae</taxon>
        <taxon>Prevotella</taxon>
    </lineage>
</organism>
<evidence type="ECO:0000256" key="1">
    <source>
        <dbReference type="ARBA" id="ARBA00001946"/>
    </source>
</evidence>
<keyword evidence="9" id="KW-0460">Magnesium</keyword>
<dbReference type="SMART" id="SM00471">
    <property type="entry name" value="HDc"/>
    <property type="match status" value="1"/>
</dbReference>
<keyword evidence="7" id="KW-0692">RNA repair</keyword>
<evidence type="ECO:0000256" key="6">
    <source>
        <dbReference type="ARBA" id="ARBA00022741"/>
    </source>
</evidence>
<dbReference type="GO" id="GO:0008033">
    <property type="term" value="P:tRNA processing"/>
    <property type="evidence" value="ECO:0007669"/>
    <property type="project" value="UniProtKB-KW"/>
</dbReference>
<dbReference type="Gene3D" id="1.10.3090.10">
    <property type="entry name" value="cca-adding enzyme, domain 2"/>
    <property type="match status" value="1"/>
</dbReference>
<dbReference type="InterPro" id="IPR002646">
    <property type="entry name" value="PolA_pol_head_dom"/>
</dbReference>
<evidence type="ECO:0000256" key="10">
    <source>
        <dbReference type="ARBA" id="ARBA00022884"/>
    </source>
</evidence>
<dbReference type="GO" id="GO:0003723">
    <property type="term" value="F:RNA binding"/>
    <property type="evidence" value="ECO:0007669"/>
    <property type="project" value="UniProtKB-KW"/>
</dbReference>
<reference evidence="13" key="1">
    <citation type="submission" date="2024-07" db="EMBL/GenBank/DDBJ databases">
        <title>Complete genome sequence of Prevotella sp. YM-2024 GTC17254.</title>
        <authorList>
            <person name="Hayashi M."/>
            <person name="Muto Y."/>
            <person name="Tanaka K."/>
            <person name="Niwa H."/>
        </authorList>
    </citation>
    <scope>NUCLEOTIDE SEQUENCE</scope>
    <source>
        <strain evidence="13">GTC17254</strain>
    </source>
</reference>
<comment type="similarity">
    <text evidence="11">Belongs to the tRNA nucleotidyltransferase/poly(A) polymerase family.</text>
</comment>
<dbReference type="GO" id="GO:0042245">
    <property type="term" value="P:RNA repair"/>
    <property type="evidence" value="ECO:0007669"/>
    <property type="project" value="UniProtKB-KW"/>
</dbReference>
<dbReference type="SUPFAM" id="SSF81891">
    <property type="entry name" value="Poly A polymerase C-terminal region-like"/>
    <property type="match status" value="1"/>
</dbReference>
<dbReference type="InterPro" id="IPR043519">
    <property type="entry name" value="NT_sf"/>
</dbReference>
<dbReference type="Pfam" id="PF12627">
    <property type="entry name" value="PolyA_pol_RNAbd"/>
    <property type="match status" value="1"/>
</dbReference>
<dbReference type="GO" id="GO:0016779">
    <property type="term" value="F:nucleotidyltransferase activity"/>
    <property type="evidence" value="ECO:0007669"/>
    <property type="project" value="UniProtKB-KW"/>
</dbReference>
<dbReference type="CDD" id="cd00077">
    <property type="entry name" value="HDc"/>
    <property type="match status" value="1"/>
</dbReference>
<evidence type="ECO:0000256" key="4">
    <source>
        <dbReference type="ARBA" id="ARBA00022695"/>
    </source>
</evidence>
<dbReference type="InterPro" id="IPR006675">
    <property type="entry name" value="HDIG_dom"/>
</dbReference>
<gene>
    <name evidence="13" type="ORF">GTC17254_25040</name>
</gene>
<dbReference type="CDD" id="cd05398">
    <property type="entry name" value="NT_ClassII-CCAase"/>
    <property type="match status" value="1"/>
</dbReference>
<evidence type="ECO:0000256" key="3">
    <source>
        <dbReference type="ARBA" id="ARBA00022694"/>
    </source>
</evidence>
<evidence type="ECO:0000256" key="9">
    <source>
        <dbReference type="ARBA" id="ARBA00022842"/>
    </source>
</evidence>
<evidence type="ECO:0000313" key="13">
    <source>
        <dbReference type="EMBL" id="BFO74907.1"/>
    </source>
</evidence>
<dbReference type="InterPro" id="IPR006674">
    <property type="entry name" value="HD_domain"/>
</dbReference>
<evidence type="ECO:0000256" key="8">
    <source>
        <dbReference type="ARBA" id="ARBA00022840"/>
    </source>
</evidence>
<feature type="domain" description="HD/PDEase" evidence="12">
    <location>
        <begin position="259"/>
        <end position="366"/>
    </location>
</feature>
<dbReference type="Pfam" id="PF01966">
    <property type="entry name" value="HD"/>
    <property type="match status" value="1"/>
</dbReference>
<dbReference type="AlphaFoldDB" id="A0AB33J5S9"/>
<dbReference type="Pfam" id="PF01743">
    <property type="entry name" value="PolyA_pol"/>
    <property type="match status" value="1"/>
</dbReference>
<sequence>MRNLTDADLAQLLDQDIFHQISLAADSLHMECYVVGGYVRDLFLERPSNDIDVVVVGSGIQVADALKKQLGKKAHLSVFRNFGTAQVKFRGMEVEFVGARKESYSHDSRKPVVENGTLEDDQNRRDFTINAMAVCLNADRFGELVDPFDGLLDMEDGIIRTPLDPDITFSDDPLRMMRCIRFATQLNFFIDDETFEALERNAERINIISGERIADEMNKIMMTKTPSKGFVDLQRCGLLKLILPELSAMDVVEVRNGRAHKNNFYHTLEVLDNICRHTDNLWLRWSALFHDVGKPRSKRWDNVAGWTFHNHNYIGAKMVSTIFRRMKLPMDAKMKFVEKMVDLHMRPIAIADDEVTDSAVRRLMNDAGDDIDSLMTLCEADITSKNQQRKQRFLDNFRIVREKLADLQERDYKRLLQPVIDGNEIMEMFHLPPSREVGALKQALKDAVLDNKVPNEREPLMELLRKKAASMGLFV</sequence>
<keyword evidence="8" id="KW-0067">ATP-binding</keyword>
<dbReference type="SUPFAM" id="SSF81301">
    <property type="entry name" value="Nucleotidyltransferase"/>
    <property type="match status" value="1"/>
</dbReference>
<keyword evidence="10 11" id="KW-0694">RNA-binding</keyword>
<dbReference type="InterPro" id="IPR050124">
    <property type="entry name" value="tRNA_CCA-adding_enzyme"/>
</dbReference>
<keyword evidence="6" id="KW-0547">Nucleotide-binding</keyword>
<protein>
    <submittedName>
        <fullName evidence="13">HD domain-containing protein</fullName>
    </submittedName>
</protein>
<keyword evidence="5" id="KW-0479">Metal-binding</keyword>
<evidence type="ECO:0000259" key="12">
    <source>
        <dbReference type="SMART" id="SM00471"/>
    </source>
</evidence>
<keyword evidence="4" id="KW-0548">Nucleotidyltransferase</keyword>
<accession>A0AB33J5S9</accession>
<evidence type="ECO:0000256" key="7">
    <source>
        <dbReference type="ARBA" id="ARBA00022800"/>
    </source>
</evidence>
<dbReference type="Gene3D" id="3.30.460.10">
    <property type="entry name" value="Beta Polymerase, domain 2"/>
    <property type="match status" value="1"/>
</dbReference>
<dbReference type="GO" id="GO:0005524">
    <property type="term" value="F:ATP binding"/>
    <property type="evidence" value="ECO:0007669"/>
    <property type="project" value="UniProtKB-KW"/>
</dbReference>
<name>A0AB33J5S9_9BACT</name>
<evidence type="ECO:0000256" key="2">
    <source>
        <dbReference type="ARBA" id="ARBA00022679"/>
    </source>
</evidence>
<dbReference type="PANTHER" id="PTHR47545">
    <property type="entry name" value="MULTIFUNCTIONAL CCA PROTEIN"/>
    <property type="match status" value="1"/>
</dbReference>
<keyword evidence="2 11" id="KW-0808">Transferase</keyword>